<gene>
    <name evidence="3" type="ORF">N802_10870</name>
</gene>
<name>A0A0A0J4H3_9MICO</name>
<dbReference type="AlphaFoldDB" id="A0A0A0J4H3"/>
<dbReference type="InterPro" id="IPR018929">
    <property type="entry name" value="DUF2510"/>
</dbReference>
<dbReference type="eggNOG" id="ENOG502ZV6Z">
    <property type="taxonomic scope" value="Bacteria"/>
</dbReference>
<keyword evidence="1" id="KW-0472">Membrane</keyword>
<evidence type="ECO:0000313" key="3">
    <source>
        <dbReference type="EMBL" id="KGN32093.1"/>
    </source>
</evidence>
<dbReference type="EMBL" id="AVPJ01000008">
    <property type="protein sequence ID" value="KGN32093.1"/>
    <property type="molecule type" value="Genomic_DNA"/>
</dbReference>
<feature type="domain" description="DUF2510" evidence="2">
    <location>
        <begin position="7"/>
        <end position="35"/>
    </location>
</feature>
<reference evidence="3 4" key="1">
    <citation type="submission" date="2013-08" db="EMBL/GenBank/DDBJ databases">
        <title>The genome sequence of Knoellia sinensis.</title>
        <authorList>
            <person name="Zhu W."/>
            <person name="Wang G."/>
        </authorList>
    </citation>
    <scope>NUCLEOTIDE SEQUENCE [LARGE SCALE GENOMIC DNA]</scope>
    <source>
        <strain evidence="3 4">KCTC 19936</strain>
    </source>
</reference>
<keyword evidence="1" id="KW-0812">Transmembrane</keyword>
<accession>A0A0A0J4H3</accession>
<dbReference type="OrthoDB" id="4774718at2"/>
<feature type="transmembrane region" description="Helical" evidence="1">
    <location>
        <begin position="85"/>
        <end position="113"/>
    </location>
</feature>
<protein>
    <recommendedName>
        <fullName evidence="2">DUF2510 domain-containing protein</fullName>
    </recommendedName>
</protein>
<keyword evidence="1" id="KW-1133">Transmembrane helix</keyword>
<dbReference type="RefSeq" id="WP_052109861.1">
    <property type="nucleotide sequence ID" value="NZ_AVPJ01000008.1"/>
</dbReference>
<organism evidence="3 4">
    <name type="scientific">Knoellia sinensis KCTC 19936</name>
    <dbReference type="NCBI Taxonomy" id="1385520"/>
    <lineage>
        <taxon>Bacteria</taxon>
        <taxon>Bacillati</taxon>
        <taxon>Actinomycetota</taxon>
        <taxon>Actinomycetes</taxon>
        <taxon>Micrococcales</taxon>
        <taxon>Intrasporangiaceae</taxon>
        <taxon>Knoellia</taxon>
    </lineage>
</organism>
<dbReference type="STRING" id="1385520.N802_10870"/>
<evidence type="ECO:0000313" key="4">
    <source>
        <dbReference type="Proteomes" id="UP000030002"/>
    </source>
</evidence>
<keyword evidence="4" id="KW-1185">Reference proteome</keyword>
<dbReference type="Pfam" id="PF10708">
    <property type="entry name" value="DUF2510"/>
    <property type="match status" value="1"/>
</dbReference>
<dbReference type="Proteomes" id="UP000030002">
    <property type="component" value="Unassembled WGS sequence"/>
</dbReference>
<proteinExistence type="predicted"/>
<evidence type="ECO:0000256" key="1">
    <source>
        <dbReference type="SAM" id="Phobius"/>
    </source>
</evidence>
<comment type="caution">
    <text evidence="3">The sequence shown here is derived from an EMBL/GenBank/DDBJ whole genome shotgun (WGS) entry which is preliminary data.</text>
</comment>
<evidence type="ECO:0000259" key="2">
    <source>
        <dbReference type="Pfam" id="PF10708"/>
    </source>
</evidence>
<sequence length="133" mass="14127">MTSGVQAGWYQQQDGSQRFWDGGAWTDQIAPGSQGYAAVQAVQPYAHTAVTGTVVAPKSPALALLGSFFIPGLGQFMNGNATAGVAFLLAWLVSFPLMLILIGFPIAFVAWVWSMADAYSGAQKWNARRGIVS</sequence>